<protein>
    <submittedName>
        <fullName evidence="3">Uncharacterized protein</fullName>
    </submittedName>
</protein>
<sequence>MPAQAIASLSVFLLLFTAMVAEGAHEHHKQKKVKCKDKAYPDCYHKDRYCSTICPRDCIVDCATCEPVCTAPAPPPPSPSSPPPPPKHSPHPRPKHSPPPPKHSPPPPPQISPSPPPPPAQISASPPPPPPPPPTVPTPSPQPPPASTTSPPPSLFSPPPPSASESAPKKVKCPNKNYPFCYGLEHSCPSGCPDQCQVDCVTCSPVCDCNKPGAVCQDPRFVGGDGITFYFHGQKDHDFCLVTDSNLHINGRFIGRRNENSKRDFTWVQSLGILFDTHKLYIAARKTSVWDDSVDRLSLAFNGEPIYLLNGQGTKWQSKTSPVVTITRIRGTNSIEVEVEENFKIKAAVVPITEKDSRIHNYGITREDCFAHIDLSFKFYTLSGQVNGVLGQTYASNYVSRAKMGVAMPVLGGQKEFSSSTLFATDCAVARFTGQFTEGNSLDNLEYGNLNCSSGMEGPGVVCKR</sequence>
<dbReference type="Proteomes" id="UP000516437">
    <property type="component" value="Chromosome 1"/>
</dbReference>
<comment type="caution">
    <text evidence="3">The sequence shown here is derived from an EMBL/GenBank/DDBJ whole genome shotgun (WGS) entry which is preliminary data.</text>
</comment>
<dbReference type="OrthoDB" id="2012132at2759"/>
<organism evidence="3 4">
    <name type="scientific">Morella rubra</name>
    <name type="common">Chinese bayberry</name>
    <dbReference type="NCBI Taxonomy" id="262757"/>
    <lineage>
        <taxon>Eukaryota</taxon>
        <taxon>Viridiplantae</taxon>
        <taxon>Streptophyta</taxon>
        <taxon>Embryophyta</taxon>
        <taxon>Tracheophyta</taxon>
        <taxon>Spermatophyta</taxon>
        <taxon>Magnoliopsida</taxon>
        <taxon>eudicotyledons</taxon>
        <taxon>Gunneridae</taxon>
        <taxon>Pentapetalae</taxon>
        <taxon>rosids</taxon>
        <taxon>fabids</taxon>
        <taxon>Fagales</taxon>
        <taxon>Myricaceae</taxon>
        <taxon>Morella</taxon>
    </lineage>
</organism>
<keyword evidence="2" id="KW-0732">Signal</keyword>
<dbReference type="Pfam" id="PF06830">
    <property type="entry name" value="Root_cap"/>
    <property type="match status" value="1"/>
</dbReference>
<dbReference type="AlphaFoldDB" id="A0A6A1WPN3"/>
<accession>A0A6A1WPN3</accession>
<evidence type="ECO:0000313" key="4">
    <source>
        <dbReference type="Proteomes" id="UP000516437"/>
    </source>
</evidence>
<feature type="compositionally biased region" description="Pro residues" evidence="1">
    <location>
        <begin position="73"/>
        <end position="87"/>
    </location>
</feature>
<evidence type="ECO:0000313" key="3">
    <source>
        <dbReference type="EMBL" id="KAB1227275.1"/>
    </source>
</evidence>
<proteinExistence type="predicted"/>
<keyword evidence="4" id="KW-1185">Reference proteome</keyword>
<evidence type="ECO:0000256" key="2">
    <source>
        <dbReference type="SAM" id="SignalP"/>
    </source>
</evidence>
<evidence type="ECO:0000256" key="1">
    <source>
        <dbReference type="SAM" id="MobiDB-lite"/>
    </source>
</evidence>
<feature type="region of interest" description="Disordered" evidence="1">
    <location>
        <begin position="73"/>
        <end position="170"/>
    </location>
</feature>
<reference evidence="3 4" key="1">
    <citation type="journal article" date="2019" name="Plant Biotechnol. J.">
        <title>The red bayberry genome and genetic basis of sex determination.</title>
        <authorList>
            <person name="Jia H.M."/>
            <person name="Jia H.J."/>
            <person name="Cai Q.L."/>
            <person name="Wang Y."/>
            <person name="Zhao H.B."/>
            <person name="Yang W.F."/>
            <person name="Wang G.Y."/>
            <person name="Li Y.H."/>
            <person name="Zhan D.L."/>
            <person name="Shen Y.T."/>
            <person name="Niu Q.F."/>
            <person name="Chang L."/>
            <person name="Qiu J."/>
            <person name="Zhao L."/>
            <person name="Xie H.B."/>
            <person name="Fu W.Y."/>
            <person name="Jin J."/>
            <person name="Li X.W."/>
            <person name="Jiao Y."/>
            <person name="Zhou C.C."/>
            <person name="Tu T."/>
            <person name="Chai C.Y."/>
            <person name="Gao J.L."/>
            <person name="Fan L.J."/>
            <person name="van de Weg E."/>
            <person name="Wang J.Y."/>
            <person name="Gao Z.S."/>
        </authorList>
    </citation>
    <scope>NUCLEOTIDE SEQUENCE [LARGE SCALE GENOMIC DNA]</scope>
    <source>
        <tissue evidence="3">Leaves</tissue>
    </source>
</reference>
<dbReference type="EMBL" id="RXIC02000019">
    <property type="protein sequence ID" value="KAB1227275.1"/>
    <property type="molecule type" value="Genomic_DNA"/>
</dbReference>
<dbReference type="InterPro" id="IPR009646">
    <property type="entry name" value="Root_cap"/>
</dbReference>
<feature type="signal peptide" evidence="2">
    <location>
        <begin position="1"/>
        <end position="23"/>
    </location>
</feature>
<dbReference type="SUPFAM" id="SSF101447">
    <property type="entry name" value="Formin homology 2 domain (FH2 domain)"/>
    <property type="match status" value="1"/>
</dbReference>
<gene>
    <name evidence="3" type="ORF">CJ030_MR1G029355</name>
</gene>
<dbReference type="PANTHER" id="PTHR31656">
    <property type="entry name" value="ROOT CAP DOMAIN-CONTAINING PROTEIN"/>
    <property type="match status" value="1"/>
</dbReference>
<name>A0A6A1WPN3_9ROSI</name>
<dbReference type="PRINTS" id="PR01217">
    <property type="entry name" value="PRICHEXTENSN"/>
</dbReference>
<feature type="compositionally biased region" description="Pro residues" evidence="1">
    <location>
        <begin position="97"/>
        <end position="162"/>
    </location>
</feature>
<feature type="chain" id="PRO_5025519257" evidence="2">
    <location>
        <begin position="24"/>
        <end position="465"/>
    </location>
</feature>